<sequence length="92" mass="10106">MASPRQHNAPPCIWAYIVTSIMKRCELAGPTRYSSAHLRFLAIARPGPFKAQGPRGEVKGPAVTQPSLPSPRVSHDLIISAYLIRPALCRCR</sequence>
<comment type="caution">
    <text evidence="1">The sequence shown here is derived from an EMBL/GenBank/DDBJ whole genome shotgun (WGS) entry which is preliminary data.</text>
</comment>
<organism evidence="1 2">
    <name type="scientific">Stylosanthes scabra</name>
    <dbReference type="NCBI Taxonomy" id="79078"/>
    <lineage>
        <taxon>Eukaryota</taxon>
        <taxon>Viridiplantae</taxon>
        <taxon>Streptophyta</taxon>
        <taxon>Embryophyta</taxon>
        <taxon>Tracheophyta</taxon>
        <taxon>Spermatophyta</taxon>
        <taxon>Magnoliopsida</taxon>
        <taxon>eudicotyledons</taxon>
        <taxon>Gunneridae</taxon>
        <taxon>Pentapetalae</taxon>
        <taxon>rosids</taxon>
        <taxon>fabids</taxon>
        <taxon>Fabales</taxon>
        <taxon>Fabaceae</taxon>
        <taxon>Papilionoideae</taxon>
        <taxon>50 kb inversion clade</taxon>
        <taxon>dalbergioids sensu lato</taxon>
        <taxon>Dalbergieae</taxon>
        <taxon>Pterocarpus clade</taxon>
        <taxon>Stylosanthes</taxon>
    </lineage>
</organism>
<protein>
    <submittedName>
        <fullName evidence="1">Uncharacterized protein</fullName>
    </submittedName>
</protein>
<evidence type="ECO:0000313" key="1">
    <source>
        <dbReference type="EMBL" id="MED6158791.1"/>
    </source>
</evidence>
<reference evidence="1 2" key="1">
    <citation type="journal article" date="2023" name="Plants (Basel)">
        <title>Bridging the Gap: Combining Genomics and Transcriptomics Approaches to Understand Stylosanthes scabra, an Orphan Legume from the Brazilian Caatinga.</title>
        <authorList>
            <person name="Ferreira-Neto J.R.C."/>
            <person name="da Silva M.D."/>
            <person name="Binneck E."/>
            <person name="de Melo N.F."/>
            <person name="da Silva R.H."/>
            <person name="de Melo A.L.T.M."/>
            <person name="Pandolfi V."/>
            <person name="Bustamante F.O."/>
            <person name="Brasileiro-Vidal A.C."/>
            <person name="Benko-Iseppon A.M."/>
        </authorList>
    </citation>
    <scope>NUCLEOTIDE SEQUENCE [LARGE SCALE GENOMIC DNA]</scope>
    <source>
        <tissue evidence="1">Leaves</tissue>
    </source>
</reference>
<dbReference type="Proteomes" id="UP001341840">
    <property type="component" value="Unassembled WGS sequence"/>
</dbReference>
<keyword evidence="2" id="KW-1185">Reference proteome</keyword>
<dbReference type="EMBL" id="JASCZI010121003">
    <property type="protein sequence ID" value="MED6158791.1"/>
    <property type="molecule type" value="Genomic_DNA"/>
</dbReference>
<evidence type="ECO:0000313" key="2">
    <source>
        <dbReference type="Proteomes" id="UP001341840"/>
    </source>
</evidence>
<gene>
    <name evidence="1" type="ORF">PIB30_035995</name>
</gene>
<accession>A0ABU6UC24</accession>
<proteinExistence type="predicted"/>
<name>A0ABU6UC24_9FABA</name>